<dbReference type="InterPro" id="IPR037883">
    <property type="entry name" value="Knr4/Smi1-like_sf"/>
</dbReference>
<dbReference type="AlphaFoldDB" id="A0A2N9B3W0"/>
<dbReference type="InterPro" id="IPR018958">
    <property type="entry name" value="Knr4/Smi1-like_dom"/>
</dbReference>
<evidence type="ECO:0000259" key="2">
    <source>
        <dbReference type="SMART" id="SM00860"/>
    </source>
</evidence>
<reference evidence="4" key="1">
    <citation type="submission" date="2017-11" db="EMBL/GenBank/DDBJ databases">
        <authorList>
            <person name="Wibberg D."/>
        </authorList>
    </citation>
    <scope>NUCLEOTIDE SEQUENCE [LARGE SCALE GENOMIC DNA]</scope>
</reference>
<organism evidence="3 4">
    <name type="scientific">Streptomyces chartreusis NRRL 3882</name>
    <dbReference type="NCBI Taxonomy" id="1079985"/>
    <lineage>
        <taxon>Bacteria</taxon>
        <taxon>Bacillati</taxon>
        <taxon>Actinomycetota</taxon>
        <taxon>Actinomycetes</taxon>
        <taxon>Kitasatosporales</taxon>
        <taxon>Streptomycetaceae</taxon>
        <taxon>Streptomyces</taxon>
    </lineage>
</organism>
<dbReference type="EMBL" id="LT963352">
    <property type="protein sequence ID" value="SOR78036.1"/>
    <property type="molecule type" value="Genomic_DNA"/>
</dbReference>
<name>A0A2N9B3W0_STRCX</name>
<dbReference type="Proteomes" id="UP000235464">
    <property type="component" value="Chromosome I"/>
</dbReference>
<protein>
    <recommendedName>
        <fullName evidence="2">Knr4/Smi1-like domain-containing protein</fullName>
    </recommendedName>
</protein>
<proteinExistence type="predicted"/>
<dbReference type="Gene3D" id="3.40.1580.10">
    <property type="entry name" value="SMI1/KNR4-like"/>
    <property type="match status" value="1"/>
</dbReference>
<dbReference type="SUPFAM" id="SSF160631">
    <property type="entry name" value="SMI1/KNR4-like"/>
    <property type="match status" value="1"/>
</dbReference>
<feature type="domain" description="Knr4/Smi1-like" evidence="2">
    <location>
        <begin position="65"/>
        <end position="197"/>
    </location>
</feature>
<evidence type="ECO:0000256" key="1">
    <source>
        <dbReference type="SAM" id="MobiDB-lite"/>
    </source>
</evidence>
<sequence length="677" mass="74817">MTAASRGALSVVGGSIGRMTDTTAFDWRSFLLGWSGEWADSLPDGETQGEDDEAARQARWLGFPPAAEERIAAMEERLGRRLPPSYREFLEVSDGWRHAGGFVWLLAGTREAHWHDNASGLSDMFTEYLDEDAGPEERREADLWRRGLQLDVESDATYVLLDPEDVDENGEWAVYTWASWRAAPPERHANFLEFMREMHREFHRLRARPGDGEPVFVSDTTRKLDAQVAEARLQALRGGWERAQRALDEAKEYGRPRAAGLGDQIRRLLGETHMVYFEDVVTDPRYTPDLLPPLVAEHAAHSYRADSTLGFHLRGADEALLSQAHAMLEQVRNGTYRYTAAGPFGEAVERARELARWGDTDEAWRTLVEALPQWEPLGPDHLAPLGWVADPVLGPLLTPERGRELLSTPRGGQAGEAPGPTAGLDPGDLAWLAEPDPGNNRTSYRFVLVEGVEPAELPGRLADGDGTVLNEPLTSWEARHRALRDQREFSAYDDRALMAVGRAGTGWSFAFDGDPARFDRWRFVSPAASVSEGTRAVVVWSGLRTRHGGPFFHLSVARDGVEQYAFTYADGEVRSSGEIPSALDPSRFFGDPEDGAGTERSLLEAVAGEFGAHLPRHAIVNGRLHTFATRSWTRPPRDGETYMVIRIHHGTEAPADGERAGGEGTGSSWTGTGAQPE</sequence>
<dbReference type="SMART" id="SM00860">
    <property type="entry name" value="SMI1_KNR4"/>
    <property type="match status" value="1"/>
</dbReference>
<feature type="region of interest" description="Disordered" evidence="1">
    <location>
        <begin position="402"/>
        <end position="424"/>
    </location>
</feature>
<evidence type="ECO:0000313" key="4">
    <source>
        <dbReference type="Proteomes" id="UP000235464"/>
    </source>
</evidence>
<feature type="compositionally biased region" description="Low complexity" evidence="1">
    <location>
        <begin position="666"/>
        <end position="677"/>
    </location>
</feature>
<feature type="region of interest" description="Disordered" evidence="1">
    <location>
        <begin position="651"/>
        <end position="677"/>
    </location>
</feature>
<accession>A0A2N9B3W0</accession>
<gene>
    <name evidence="3" type="ORF">SCNRRL3882_1505</name>
</gene>
<keyword evidence="4" id="KW-1185">Reference proteome</keyword>
<dbReference type="Pfam" id="PF09346">
    <property type="entry name" value="SMI1_KNR4"/>
    <property type="match status" value="1"/>
</dbReference>
<evidence type="ECO:0000313" key="3">
    <source>
        <dbReference type="EMBL" id="SOR78036.1"/>
    </source>
</evidence>